<proteinExistence type="predicted"/>
<sequence>MSPNAIARLAAYCHIHDKPRVPTRAEQMVKKEQQQSWRSVRDALIKSHPFTGHLVRFLDPVPVIDSRLPTLLTDGRHLFINSHFAAHLPTRDSRFLLAHAAYHCIGGHFLPVGEKDIHRWNLACDHAVNYLAILERIDIPPEAVLYPSQAGCSPLAVYEWLARHPCPTHDRPLDIHQQDVVDTNRTATVIDPDFSPLPPSASRAHAWCEMALEHAEQRQRINSNVRNYLAVLAKK</sequence>
<dbReference type="STRING" id="574349.SAMN05443545_107226"/>
<reference evidence="2 3" key="1">
    <citation type="submission" date="2016-10" db="EMBL/GenBank/DDBJ databases">
        <authorList>
            <person name="de Groot N.N."/>
        </authorList>
    </citation>
    <scope>NUCLEOTIDE SEQUENCE [LARGE SCALE GENOMIC DNA]</scope>
    <source>
        <strain evidence="2 3">DSM 19219</strain>
    </source>
</reference>
<dbReference type="Pfam" id="PF13203">
    <property type="entry name" value="DUF2201_N"/>
    <property type="match status" value="1"/>
</dbReference>
<dbReference type="PANTHER" id="PTHR38730">
    <property type="entry name" value="SLL7028 PROTEIN"/>
    <property type="match status" value="1"/>
</dbReference>
<dbReference type="OrthoDB" id="9761650at2"/>
<dbReference type="EMBL" id="FNNI01000007">
    <property type="protein sequence ID" value="SDX81362.1"/>
    <property type="molecule type" value="Genomic_DNA"/>
</dbReference>
<evidence type="ECO:0000313" key="3">
    <source>
        <dbReference type="Proteomes" id="UP000198500"/>
    </source>
</evidence>
<accession>A0A1H3ERI1</accession>
<evidence type="ECO:0000259" key="1">
    <source>
        <dbReference type="Pfam" id="PF13203"/>
    </source>
</evidence>
<dbReference type="RefSeq" id="WP_092571011.1">
    <property type="nucleotide sequence ID" value="NZ_BMXH01000006.1"/>
</dbReference>
<dbReference type="AlphaFoldDB" id="A0A1H3ERI1"/>
<dbReference type="PANTHER" id="PTHR38730:SF1">
    <property type="entry name" value="SLL7028 PROTEIN"/>
    <property type="match status" value="1"/>
</dbReference>
<feature type="domain" description="Putative metallopeptidase" evidence="1">
    <location>
        <begin position="40"/>
        <end position="143"/>
    </location>
</feature>
<keyword evidence="3" id="KW-1185">Reference proteome</keyword>
<gene>
    <name evidence="2" type="ORF">SAMN05443545_107226</name>
</gene>
<dbReference type="Proteomes" id="UP000198500">
    <property type="component" value="Unassembled WGS sequence"/>
</dbReference>
<evidence type="ECO:0000313" key="2">
    <source>
        <dbReference type="EMBL" id="SDX81362.1"/>
    </source>
</evidence>
<name>A0A1H3ERI1_9GAMM</name>
<dbReference type="InterPro" id="IPR025154">
    <property type="entry name" value="Put_metallopeptidase_dom"/>
</dbReference>
<organism evidence="2 3">
    <name type="scientific">Aidingimonas halophila</name>
    <dbReference type="NCBI Taxonomy" id="574349"/>
    <lineage>
        <taxon>Bacteria</taxon>
        <taxon>Pseudomonadati</taxon>
        <taxon>Pseudomonadota</taxon>
        <taxon>Gammaproteobacteria</taxon>
        <taxon>Oceanospirillales</taxon>
        <taxon>Halomonadaceae</taxon>
        <taxon>Aidingimonas</taxon>
    </lineage>
</organism>
<protein>
    <submittedName>
        <fullName evidence="2">Putative metallopeptidase domain-containing protein</fullName>
    </submittedName>
</protein>